<dbReference type="Gene3D" id="3.10.580.10">
    <property type="entry name" value="CBS-domain"/>
    <property type="match status" value="1"/>
</dbReference>
<dbReference type="EC" id="3.6.1.1" evidence="2"/>
<gene>
    <name evidence="10" type="ORF">PRVXT_000559</name>
</gene>
<evidence type="ECO:0000256" key="7">
    <source>
        <dbReference type="ARBA" id="ARBA00047820"/>
    </source>
</evidence>
<dbReference type="Gene3D" id="3.10.310.20">
    <property type="entry name" value="DHHA2 domain"/>
    <property type="match status" value="1"/>
</dbReference>
<dbReference type="PROSITE" id="PS51371">
    <property type="entry name" value="CBS"/>
    <property type="match status" value="2"/>
</dbReference>
<dbReference type="AlphaFoldDB" id="A0AAU7VNI1"/>
<organism evidence="10">
    <name type="scientific">Proteinivorax tanatarense</name>
    <dbReference type="NCBI Taxonomy" id="1260629"/>
    <lineage>
        <taxon>Bacteria</taxon>
        <taxon>Bacillati</taxon>
        <taxon>Bacillota</taxon>
        <taxon>Clostridia</taxon>
        <taxon>Eubacteriales</taxon>
        <taxon>Proteinivoracaceae</taxon>
        <taxon>Proteinivorax</taxon>
    </lineage>
</organism>
<dbReference type="PANTHER" id="PTHR12112">
    <property type="entry name" value="BNIP - RELATED"/>
    <property type="match status" value="1"/>
</dbReference>
<feature type="domain" description="CBS" evidence="9">
    <location>
        <begin position="72"/>
        <end position="128"/>
    </location>
</feature>
<evidence type="ECO:0000256" key="3">
    <source>
        <dbReference type="ARBA" id="ARBA00022723"/>
    </source>
</evidence>
<evidence type="ECO:0000256" key="2">
    <source>
        <dbReference type="ARBA" id="ARBA00012146"/>
    </source>
</evidence>
<dbReference type="Gene3D" id="3.40.1390.20">
    <property type="entry name" value="HprK N-terminal domain-like"/>
    <property type="match status" value="1"/>
</dbReference>
<dbReference type="NCBIfam" id="NF011442">
    <property type="entry name" value="PRK14869.1-4"/>
    <property type="match status" value="1"/>
</dbReference>
<dbReference type="InterPro" id="IPR001667">
    <property type="entry name" value="DDH_dom"/>
</dbReference>
<dbReference type="SMART" id="SM00116">
    <property type="entry name" value="CBS"/>
    <property type="match status" value="2"/>
</dbReference>
<dbReference type="SUPFAM" id="SSF64182">
    <property type="entry name" value="DHH phosphoesterases"/>
    <property type="match status" value="1"/>
</dbReference>
<name>A0AAU7VNI1_9FIRM</name>
<dbReference type="InterPro" id="IPR046342">
    <property type="entry name" value="CBS_dom_sf"/>
</dbReference>
<keyword evidence="8" id="KW-0129">CBS domain</keyword>
<dbReference type="SMART" id="SM01131">
    <property type="entry name" value="DHHA2"/>
    <property type="match status" value="1"/>
</dbReference>
<dbReference type="Gene3D" id="3.90.1640.10">
    <property type="entry name" value="inorganic pyrophosphatase (n-terminal core)"/>
    <property type="match status" value="1"/>
</dbReference>
<dbReference type="Pfam" id="PF07085">
    <property type="entry name" value="DRTGG"/>
    <property type="match status" value="1"/>
</dbReference>
<dbReference type="RefSeq" id="WP_350344180.1">
    <property type="nucleotide sequence ID" value="NZ_CP158367.1"/>
</dbReference>
<dbReference type="GO" id="GO:0005737">
    <property type="term" value="C:cytoplasm"/>
    <property type="evidence" value="ECO:0007669"/>
    <property type="project" value="InterPro"/>
</dbReference>
<dbReference type="InterPro" id="IPR038763">
    <property type="entry name" value="DHH_sf"/>
</dbReference>
<dbReference type="Pfam" id="PF01368">
    <property type="entry name" value="DHH"/>
    <property type="match status" value="1"/>
</dbReference>
<dbReference type="SUPFAM" id="SSF75138">
    <property type="entry name" value="HprK N-terminal domain-like"/>
    <property type="match status" value="1"/>
</dbReference>
<protein>
    <recommendedName>
        <fullName evidence="2">inorganic diphosphatase</fullName>
        <ecNumber evidence="2">3.6.1.1</ecNumber>
    </recommendedName>
    <alternativeName>
        <fullName evidence="6">Pyrophosphate phospho-hydrolase</fullName>
    </alternativeName>
</protein>
<dbReference type="PANTHER" id="PTHR12112:SF22">
    <property type="entry name" value="MANGANESE-DEPENDENT INORGANIC PYROPHOSPHATASE-RELATED"/>
    <property type="match status" value="1"/>
</dbReference>
<comment type="cofactor">
    <cofactor evidence="1">
        <name>Mn(2+)</name>
        <dbReference type="ChEBI" id="CHEBI:29035"/>
    </cofactor>
</comment>
<dbReference type="Pfam" id="PF00571">
    <property type="entry name" value="CBS"/>
    <property type="match status" value="2"/>
</dbReference>
<dbReference type="InterPro" id="IPR010766">
    <property type="entry name" value="DRTGG"/>
</dbReference>
<dbReference type="InterPro" id="IPR004097">
    <property type="entry name" value="DHHA2"/>
</dbReference>
<dbReference type="NCBIfam" id="NF011443">
    <property type="entry name" value="PRK14869.1-5"/>
    <property type="match status" value="1"/>
</dbReference>
<dbReference type="InterPro" id="IPR028979">
    <property type="entry name" value="Ser_kin/Pase_Hpr-like_N_sf"/>
</dbReference>
<evidence type="ECO:0000256" key="6">
    <source>
        <dbReference type="ARBA" id="ARBA00032535"/>
    </source>
</evidence>
<keyword evidence="3" id="KW-0479">Metal-binding</keyword>
<dbReference type="InterPro" id="IPR038222">
    <property type="entry name" value="DHHA2_dom_sf"/>
</dbReference>
<dbReference type="InterPro" id="IPR000644">
    <property type="entry name" value="CBS_dom"/>
</dbReference>
<dbReference type="EMBL" id="CP158367">
    <property type="protein sequence ID" value="XBX75436.1"/>
    <property type="molecule type" value="Genomic_DNA"/>
</dbReference>
<reference evidence="10" key="1">
    <citation type="journal article" date="2013" name="Extremophiles">
        <title>Proteinivorax tanatarense gen. nov., sp. nov., an anaerobic, haloalkaliphilic, proteolytic bacterium isolated from a decaying algal bloom, and proposal of Proteinivoraceae fam. nov.</title>
        <authorList>
            <person name="Kevbrin V."/>
            <person name="Boltyanskaya Y."/>
            <person name="Zhilina T."/>
            <person name="Kolganova T."/>
            <person name="Lavrentjeva E."/>
            <person name="Kuznetsov B."/>
        </authorList>
    </citation>
    <scope>NUCLEOTIDE SEQUENCE</scope>
    <source>
        <strain evidence="10">Z-910T</strain>
    </source>
</reference>
<accession>A0AAU7VNI1</accession>
<evidence type="ECO:0000313" key="10">
    <source>
        <dbReference type="EMBL" id="XBX75436.1"/>
    </source>
</evidence>
<reference evidence="10" key="2">
    <citation type="submission" date="2024-06" db="EMBL/GenBank/DDBJ databases">
        <authorList>
            <person name="Petrova K.O."/>
            <person name="Toshchakov S.V."/>
            <person name="Boltjanskaja Y.V."/>
            <person name="Kevbrin V."/>
        </authorList>
    </citation>
    <scope>NUCLEOTIDE SEQUENCE</scope>
    <source>
        <strain evidence="10">Z-910T</strain>
    </source>
</reference>
<evidence type="ECO:0000256" key="1">
    <source>
        <dbReference type="ARBA" id="ARBA00001936"/>
    </source>
</evidence>
<proteinExistence type="predicted"/>
<evidence type="ECO:0000259" key="9">
    <source>
        <dbReference type="PROSITE" id="PS51371"/>
    </source>
</evidence>
<keyword evidence="4 10" id="KW-0378">Hydrolase</keyword>
<dbReference type="Pfam" id="PF02833">
    <property type="entry name" value="DHHA2"/>
    <property type="match status" value="1"/>
</dbReference>
<sequence>MKETIVIGHKNPDTDSIASAIAYSELKNRLGGSCVAKRCGGLNTETEHILKFLDISAPEYIEDLELRVKDILVNSYPALPKEETLKKIGTLMGEKEIKSLPLLHDNSTLAGIITPGDFAKLYLQEIESGEIFYSKILIKNAVENLKAEVFYQGKDIFLTGRILIGAMDVEKLKLVLKPNDTLIIGDRFEGQKVAIQRGISTLVLIGGCKPNKEIIELAKQYNVNILGFEGDSFTAARLLALARSGSDVMTTSTQTVDESTKLSELKDLFSSTGFRAFPVVDESNKFQGMITKKDVIDITSPKVILVDHSETSQSVEGLNLSEIVEIIDHHRLGDIQTQKPIPINCRPVGSTATLVAEQYFINNINIKTKMAALLLSAIISDTVMLKSPTTTSFDVNMAKRLSEIAKVSLKDFGKEVYSWTEKIADLSAEELLNQDLKEFEFSSGKVAIGQVETTSVEKILEAKDEFIKSMEEQSTQNDYQLMMLIITDIISGDSYAICYGGKGTEVAKAFNQSISENIFFMPKVMSRKLQVIPVLGKIFNKSV</sequence>
<evidence type="ECO:0000256" key="8">
    <source>
        <dbReference type="PROSITE-ProRule" id="PRU00703"/>
    </source>
</evidence>
<dbReference type="GO" id="GO:0046872">
    <property type="term" value="F:metal ion binding"/>
    <property type="evidence" value="ECO:0007669"/>
    <property type="project" value="UniProtKB-KW"/>
</dbReference>
<feature type="domain" description="CBS" evidence="9">
    <location>
        <begin position="249"/>
        <end position="306"/>
    </location>
</feature>
<evidence type="ECO:0000256" key="4">
    <source>
        <dbReference type="ARBA" id="ARBA00022801"/>
    </source>
</evidence>
<evidence type="ECO:0000256" key="5">
    <source>
        <dbReference type="ARBA" id="ARBA00023211"/>
    </source>
</evidence>
<keyword evidence="5" id="KW-0464">Manganese</keyword>
<dbReference type="GO" id="GO:0004427">
    <property type="term" value="F:inorganic diphosphate phosphatase activity"/>
    <property type="evidence" value="ECO:0007669"/>
    <property type="project" value="UniProtKB-EC"/>
</dbReference>
<comment type="catalytic activity">
    <reaction evidence="7">
        <text>diphosphate + H2O = 2 phosphate + H(+)</text>
        <dbReference type="Rhea" id="RHEA:24576"/>
        <dbReference type="ChEBI" id="CHEBI:15377"/>
        <dbReference type="ChEBI" id="CHEBI:15378"/>
        <dbReference type="ChEBI" id="CHEBI:33019"/>
        <dbReference type="ChEBI" id="CHEBI:43474"/>
        <dbReference type="EC" id="3.6.1.1"/>
    </reaction>
</comment>
<dbReference type="SUPFAM" id="SSF54631">
    <property type="entry name" value="CBS-domain pair"/>
    <property type="match status" value="1"/>
</dbReference>